<evidence type="ECO:0000313" key="2">
    <source>
        <dbReference type="EMBL" id="MBB4611499.1"/>
    </source>
</evidence>
<dbReference type="Proteomes" id="UP000584663">
    <property type="component" value="Unassembled WGS sequence"/>
</dbReference>
<feature type="region of interest" description="Disordered" evidence="1">
    <location>
        <begin position="1"/>
        <end position="48"/>
    </location>
</feature>
<reference evidence="3" key="2">
    <citation type="submission" date="2021-01" db="EMBL/GenBank/DDBJ databases">
        <title>Genome Sequencing of Type Strains.</title>
        <authorList>
            <person name="Lemaire J.F."/>
            <person name="Inderbitzin P."/>
            <person name="Collins S.B."/>
            <person name="Wespe N."/>
            <person name="Knight-Connoni V."/>
        </authorList>
    </citation>
    <scope>NUCLEOTIDE SEQUENCE</scope>
    <source>
        <strain evidence="3">DSM 14562</strain>
    </source>
</reference>
<accession>A0AA40ZVS9</accession>
<dbReference type="AlphaFoldDB" id="A0AA40ZVS9"/>
<keyword evidence="4" id="KW-1185">Reference proteome</keyword>
<reference evidence="2 4" key="1">
    <citation type="submission" date="2020-08" db="EMBL/GenBank/DDBJ databases">
        <title>Genomic Encyclopedia of Type Strains, Phase IV (KMG-IV): sequencing the most valuable type-strain genomes for metagenomic binning, comparative biology and taxonomic classification.</title>
        <authorList>
            <person name="Goeker M."/>
        </authorList>
    </citation>
    <scope>NUCLEOTIDE SEQUENCE [LARGE SCALE GENOMIC DNA]</scope>
    <source>
        <strain evidence="2 4">DSM 14562</strain>
    </source>
</reference>
<name>A0AA40ZVS9_9SPHN</name>
<feature type="compositionally biased region" description="Low complexity" evidence="1">
    <location>
        <begin position="1"/>
        <end position="35"/>
    </location>
</feature>
<evidence type="ECO:0000313" key="3">
    <source>
        <dbReference type="EMBL" id="MBN3556941.1"/>
    </source>
</evidence>
<dbReference type="RefSeq" id="WP_184106827.1">
    <property type="nucleotide sequence ID" value="NZ_JACHNX010000031.1"/>
</dbReference>
<dbReference type="EMBL" id="JAFHKU010000090">
    <property type="protein sequence ID" value="MBN3556941.1"/>
    <property type="molecule type" value="Genomic_DNA"/>
</dbReference>
<dbReference type="EMBL" id="JACHNX010000031">
    <property type="protein sequence ID" value="MBB4611499.1"/>
    <property type="molecule type" value="Genomic_DNA"/>
</dbReference>
<evidence type="ECO:0000256" key="1">
    <source>
        <dbReference type="SAM" id="MobiDB-lite"/>
    </source>
</evidence>
<organism evidence="3 5">
    <name type="scientific">Sphingomonas yabuuchiae</name>
    <dbReference type="NCBI Taxonomy" id="172044"/>
    <lineage>
        <taxon>Bacteria</taxon>
        <taxon>Pseudomonadati</taxon>
        <taxon>Pseudomonadota</taxon>
        <taxon>Alphaproteobacteria</taxon>
        <taxon>Sphingomonadales</taxon>
        <taxon>Sphingomonadaceae</taxon>
        <taxon>Sphingomonas</taxon>
    </lineage>
</organism>
<protein>
    <submittedName>
        <fullName evidence="3">Uncharacterized protein</fullName>
    </submittedName>
</protein>
<dbReference type="Proteomes" id="UP000704529">
    <property type="component" value="Unassembled WGS sequence"/>
</dbReference>
<evidence type="ECO:0000313" key="4">
    <source>
        <dbReference type="Proteomes" id="UP000584663"/>
    </source>
</evidence>
<proteinExistence type="predicted"/>
<gene>
    <name evidence="2" type="ORF">GGQ89_003747</name>
    <name evidence="3" type="ORF">JYA60_01670</name>
</gene>
<comment type="caution">
    <text evidence="3">The sequence shown here is derived from an EMBL/GenBank/DDBJ whole genome shotgun (WGS) entry which is preliminary data.</text>
</comment>
<sequence>MARTPTPNTGTNTPTTDTTASQGGENTGTPENTGGATDGDAPTEEDPAELVEARVTLDFEDYVVNDLAEIPAGRVGQLEREGYIDTHADAVAYAKSLA</sequence>
<evidence type="ECO:0000313" key="5">
    <source>
        <dbReference type="Proteomes" id="UP000704529"/>
    </source>
</evidence>